<dbReference type="Pfam" id="PF19086">
    <property type="entry name" value="Terpene_syn_C_2"/>
    <property type="match status" value="1"/>
</dbReference>
<evidence type="ECO:0000256" key="1">
    <source>
        <dbReference type="ARBA" id="ARBA00001946"/>
    </source>
</evidence>
<dbReference type="Gene3D" id="1.10.600.10">
    <property type="entry name" value="Farnesyl Diphosphate Synthase"/>
    <property type="match status" value="1"/>
</dbReference>
<protein>
    <submittedName>
        <fullName evidence="5">Ent-kaurene synthase-like 3</fullName>
    </submittedName>
</protein>
<dbReference type="PANTHER" id="PTHR31739:SF17">
    <property type="entry name" value="ENT-SANDARACOPIMARA-8(14),15-DIENE SYNTHASE, CHLOROPLASTIC"/>
    <property type="match status" value="1"/>
</dbReference>
<proteinExistence type="inferred from homology"/>
<evidence type="ECO:0000256" key="3">
    <source>
        <dbReference type="ARBA" id="ARBA00022842"/>
    </source>
</evidence>
<keyword evidence="4" id="KW-0456">Lyase</keyword>
<sequence>MMAEAGWAMSGQVPSMEEYMEVRRPSFALGPIVLTSLYFIGPEIPEDVVRCQDYNELFGHMNVCGRLLNDLQSYEREKAQGKVNSVLLLAPRHDGSIEAAKRKLRTAIEAVQAGVLEHGQGVPPVLHGGGWLRVSQGDDARRERGGA</sequence>
<comment type="cofactor">
    <cofactor evidence="1">
        <name>Mg(2+)</name>
        <dbReference type="ChEBI" id="CHEBI:18420"/>
    </cofactor>
</comment>
<dbReference type="PANTHER" id="PTHR31739">
    <property type="entry name" value="ENT-COPALYL DIPHOSPHATE SYNTHASE, CHLOROPLASTIC"/>
    <property type="match status" value="1"/>
</dbReference>
<reference evidence="5 6" key="1">
    <citation type="submission" date="2016-09" db="EMBL/GenBank/DDBJ databases">
        <title>The draft genome of Dichanthelium oligosanthes: A C3 panicoid grass species.</title>
        <authorList>
            <person name="Studer A.J."/>
            <person name="Schnable J.C."/>
            <person name="Brutnell T.P."/>
        </authorList>
    </citation>
    <scope>NUCLEOTIDE SEQUENCE [LARGE SCALE GENOMIC DNA]</scope>
    <source>
        <strain evidence="6">cv. Kellogg 1175</strain>
        <tissue evidence="5">Leaf</tissue>
    </source>
</reference>
<dbReference type="EMBL" id="LWDX02052439">
    <property type="protein sequence ID" value="OEL19841.1"/>
    <property type="molecule type" value="Genomic_DNA"/>
</dbReference>
<dbReference type="OrthoDB" id="2343925at2759"/>
<dbReference type="InterPro" id="IPR050148">
    <property type="entry name" value="Terpene_synthase-like"/>
</dbReference>
<dbReference type="GO" id="GO:0016102">
    <property type="term" value="P:diterpenoid biosynthetic process"/>
    <property type="evidence" value="ECO:0007669"/>
    <property type="project" value="TreeGrafter"/>
</dbReference>
<dbReference type="Proteomes" id="UP000095767">
    <property type="component" value="Unassembled WGS sequence"/>
</dbReference>
<dbReference type="CDD" id="cd00868">
    <property type="entry name" value="Terpene_cyclase_C1"/>
    <property type="match status" value="1"/>
</dbReference>
<name>A0A1E5V405_9POAL</name>
<keyword evidence="3" id="KW-0460">Magnesium</keyword>
<accession>A0A1E5V405</accession>
<organism evidence="5 6">
    <name type="scientific">Dichanthelium oligosanthes</name>
    <dbReference type="NCBI Taxonomy" id="888268"/>
    <lineage>
        <taxon>Eukaryota</taxon>
        <taxon>Viridiplantae</taxon>
        <taxon>Streptophyta</taxon>
        <taxon>Embryophyta</taxon>
        <taxon>Tracheophyta</taxon>
        <taxon>Spermatophyta</taxon>
        <taxon>Magnoliopsida</taxon>
        <taxon>Liliopsida</taxon>
        <taxon>Poales</taxon>
        <taxon>Poaceae</taxon>
        <taxon>PACMAD clade</taxon>
        <taxon>Panicoideae</taxon>
        <taxon>Panicodae</taxon>
        <taxon>Paniceae</taxon>
        <taxon>Dichantheliinae</taxon>
        <taxon>Dichanthelium</taxon>
    </lineage>
</organism>
<gene>
    <name evidence="5" type="ORF">BAE44_0019140</name>
</gene>
<comment type="similarity">
    <text evidence="2">Belongs to the terpene synthase family.</text>
</comment>
<dbReference type="GO" id="GO:0010333">
    <property type="term" value="F:terpene synthase activity"/>
    <property type="evidence" value="ECO:0007669"/>
    <property type="project" value="InterPro"/>
</dbReference>
<evidence type="ECO:0000256" key="4">
    <source>
        <dbReference type="ARBA" id="ARBA00023239"/>
    </source>
</evidence>
<dbReference type="InterPro" id="IPR008949">
    <property type="entry name" value="Isoprenoid_synthase_dom_sf"/>
</dbReference>
<evidence type="ECO:0000313" key="6">
    <source>
        <dbReference type="Proteomes" id="UP000095767"/>
    </source>
</evidence>
<evidence type="ECO:0000313" key="5">
    <source>
        <dbReference type="EMBL" id="OEL19841.1"/>
    </source>
</evidence>
<keyword evidence="6" id="KW-1185">Reference proteome</keyword>
<evidence type="ECO:0000256" key="2">
    <source>
        <dbReference type="ARBA" id="ARBA00006333"/>
    </source>
</evidence>
<dbReference type="AlphaFoldDB" id="A0A1E5V405"/>
<dbReference type="GO" id="GO:0000287">
    <property type="term" value="F:magnesium ion binding"/>
    <property type="evidence" value="ECO:0007669"/>
    <property type="project" value="TreeGrafter"/>
</dbReference>
<comment type="caution">
    <text evidence="5">The sequence shown here is derived from an EMBL/GenBank/DDBJ whole genome shotgun (WGS) entry which is preliminary data.</text>
</comment>
<dbReference type="SUPFAM" id="SSF48576">
    <property type="entry name" value="Terpenoid synthases"/>
    <property type="match status" value="1"/>
</dbReference>
<dbReference type="STRING" id="888268.A0A1E5V405"/>